<evidence type="ECO:0000313" key="3">
    <source>
        <dbReference type="Proteomes" id="UP000626109"/>
    </source>
</evidence>
<accession>A0A813ILK0</accession>
<dbReference type="EMBL" id="CAJNNW010011538">
    <property type="protein sequence ID" value="CAE8653284.1"/>
    <property type="molecule type" value="Genomic_DNA"/>
</dbReference>
<reference evidence="2" key="1">
    <citation type="submission" date="2021-02" db="EMBL/GenBank/DDBJ databases">
        <authorList>
            <person name="Dougan E. K."/>
            <person name="Rhodes N."/>
            <person name="Thang M."/>
            <person name="Chan C."/>
        </authorList>
    </citation>
    <scope>NUCLEOTIDE SEQUENCE</scope>
</reference>
<organism evidence="2 3">
    <name type="scientific">Polarella glacialis</name>
    <name type="common">Dinoflagellate</name>
    <dbReference type="NCBI Taxonomy" id="89957"/>
    <lineage>
        <taxon>Eukaryota</taxon>
        <taxon>Sar</taxon>
        <taxon>Alveolata</taxon>
        <taxon>Dinophyceae</taxon>
        <taxon>Suessiales</taxon>
        <taxon>Suessiaceae</taxon>
        <taxon>Polarella</taxon>
    </lineage>
</organism>
<name>A0A813ILK0_POLGL</name>
<evidence type="ECO:0000313" key="4">
    <source>
        <dbReference type="Proteomes" id="UP000654075"/>
    </source>
</evidence>
<evidence type="ECO:0000313" key="1">
    <source>
        <dbReference type="EMBL" id="CAE8622259.1"/>
    </source>
</evidence>
<dbReference type="Proteomes" id="UP000626109">
    <property type="component" value="Unassembled WGS sequence"/>
</dbReference>
<dbReference type="AlphaFoldDB" id="A0A813ILK0"/>
<comment type="caution">
    <text evidence="2">The sequence shown here is derived from an EMBL/GenBank/DDBJ whole genome shotgun (WGS) entry which is preliminary data.</text>
</comment>
<sequence>MDRLSPPLLFHLARHVSTAELLQLETISTQFKGLFTDATFPCLNDGHQRIRIICNVSLVPACGICDKMFTASAADNAVEVGESRHGTLVHRVWPDSMAARAGVRVGDHVLESISVPIDEQSSRFLLGGIVSEMVVFRCGDGECIHVPEPCSNSQLTNLCLHNHFPRQLCRRLVASAKQFDDFYGIGSGFTWNCIPLSDGSSMPPWVLGMALDICHANGEYTGLCDAALAEIKVQHQGSSTLESNVVCFPKMSTAGLQKFNVQGLAVQCHFEAIRDVSDLRSHLDAMSSGYERDSLGVKLPLWYHDAIANVSQFDGYLKLHASFKQGYLHNLRLYPLTVPDYAAHELFAYTPRFGGGKWVSSVLPFKDGSAIAAATAEGSSSWWLIRFSEEVVRVGEILGERSEIPYEWRQQQGDAYHDAALLR</sequence>
<dbReference type="InterPro" id="IPR036034">
    <property type="entry name" value="PDZ_sf"/>
</dbReference>
<dbReference type="Gene3D" id="2.30.42.10">
    <property type="match status" value="1"/>
</dbReference>
<keyword evidence="4" id="KW-1185">Reference proteome</keyword>
<dbReference type="EMBL" id="CAJNNV010027934">
    <property type="protein sequence ID" value="CAE8622259.1"/>
    <property type="molecule type" value="Genomic_DNA"/>
</dbReference>
<proteinExistence type="predicted"/>
<protein>
    <submittedName>
        <fullName evidence="2">Uncharacterized protein</fullName>
    </submittedName>
</protein>
<dbReference type="SUPFAM" id="SSF50156">
    <property type="entry name" value="PDZ domain-like"/>
    <property type="match status" value="1"/>
</dbReference>
<gene>
    <name evidence="1" type="ORF">PGLA1383_LOCUS39715</name>
    <name evidence="2" type="ORF">PGLA2088_LOCUS10296</name>
</gene>
<dbReference type="Proteomes" id="UP000654075">
    <property type="component" value="Unassembled WGS sequence"/>
</dbReference>
<evidence type="ECO:0000313" key="2">
    <source>
        <dbReference type="EMBL" id="CAE8653284.1"/>
    </source>
</evidence>